<organism evidence="2">
    <name type="scientific">bioreactor metagenome</name>
    <dbReference type="NCBI Taxonomy" id="1076179"/>
    <lineage>
        <taxon>unclassified sequences</taxon>
        <taxon>metagenomes</taxon>
        <taxon>ecological metagenomes</taxon>
    </lineage>
</organism>
<feature type="domain" description="ARB-07466-like C-terminal" evidence="1">
    <location>
        <begin position="2"/>
        <end position="39"/>
    </location>
</feature>
<dbReference type="InterPro" id="IPR058593">
    <property type="entry name" value="ARB_07466-like_C"/>
</dbReference>
<dbReference type="EMBL" id="VSSQ01005945">
    <property type="protein sequence ID" value="MPM30985.1"/>
    <property type="molecule type" value="Genomic_DNA"/>
</dbReference>
<sequence>MQTHAEALGVEYLIWQGKIWSLSRDAEGWRPYNGGGMHDPDNVTGGHYDHLHVTVK</sequence>
<dbReference type="Pfam" id="PF26571">
    <property type="entry name" value="VldE"/>
    <property type="match status" value="1"/>
</dbReference>
<evidence type="ECO:0000313" key="2">
    <source>
        <dbReference type="EMBL" id="MPM30985.1"/>
    </source>
</evidence>
<evidence type="ECO:0000259" key="1">
    <source>
        <dbReference type="Pfam" id="PF26571"/>
    </source>
</evidence>
<gene>
    <name evidence="2" type="ORF">SDC9_77538</name>
</gene>
<comment type="caution">
    <text evidence="2">The sequence shown here is derived from an EMBL/GenBank/DDBJ whole genome shotgun (WGS) entry which is preliminary data.</text>
</comment>
<dbReference type="AlphaFoldDB" id="A0A644YQV5"/>
<proteinExistence type="predicted"/>
<reference evidence="2" key="1">
    <citation type="submission" date="2019-08" db="EMBL/GenBank/DDBJ databases">
        <authorList>
            <person name="Kucharzyk K."/>
            <person name="Murdoch R.W."/>
            <person name="Higgins S."/>
            <person name="Loffler F."/>
        </authorList>
    </citation>
    <scope>NUCLEOTIDE SEQUENCE</scope>
</reference>
<accession>A0A644YQV5</accession>
<protein>
    <recommendedName>
        <fullName evidence="1">ARB-07466-like C-terminal domain-containing protein</fullName>
    </recommendedName>
</protein>
<name>A0A644YQV5_9ZZZZ</name>